<keyword evidence="3 6" id="KW-0645">Protease</keyword>
<dbReference type="EC" id="3.4.11.18" evidence="6 7"/>
<feature type="binding site" evidence="6">
    <location>
        <position position="233"/>
    </location>
    <ligand>
        <name>a divalent metal cation</name>
        <dbReference type="ChEBI" id="CHEBI:60240"/>
        <label>2</label>
        <note>catalytic</note>
    </ligand>
</feature>
<comment type="similarity">
    <text evidence="6">Belongs to the peptidase M24A family. Methionine aminopeptidase type 1 subfamily.</text>
</comment>
<feature type="domain" description="Peptidase M24" evidence="8">
    <location>
        <begin position="11"/>
        <end position="240"/>
    </location>
</feature>
<dbReference type="Pfam" id="PF00557">
    <property type="entry name" value="Peptidase_M24"/>
    <property type="match status" value="1"/>
</dbReference>
<dbReference type="PANTHER" id="PTHR43330">
    <property type="entry name" value="METHIONINE AMINOPEPTIDASE"/>
    <property type="match status" value="1"/>
</dbReference>
<comment type="cofactor">
    <cofactor evidence="6">
        <name>Co(2+)</name>
        <dbReference type="ChEBI" id="CHEBI:48828"/>
    </cofactor>
    <cofactor evidence="6">
        <name>Zn(2+)</name>
        <dbReference type="ChEBI" id="CHEBI:29105"/>
    </cofactor>
    <cofactor evidence="6">
        <name>Mn(2+)</name>
        <dbReference type="ChEBI" id="CHEBI:29035"/>
    </cofactor>
    <cofactor evidence="6">
        <name>Fe(2+)</name>
        <dbReference type="ChEBI" id="CHEBI:29033"/>
    </cofactor>
    <text evidence="6">Binds 2 divalent metal cations per subunit. Has a high-affinity and a low affinity metal-binding site. The true nature of the physiological cofactor is under debate. The enzyme is active with cobalt, zinc, manganese or divalent iron ions. Most likely, methionine aminopeptidases function as mononuclear Fe(2+)-metalloproteases under physiological conditions, and the catalytically relevant metal-binding site has been assigned to the histidine-containing high-affinity site.</text>
</comment>
<keyword evidence="2 6" id="KW-0031">Aminopeptidase</keyword>
<evidence type="ECO:0000256" key="5">
    <source>
        <dbReference type="ARBA" id="ARBA00022801"/>
    </source>
</evidence>
<dbReference type="InterPro" id="IPR000994">
    <property type="entry name" value="Pept_M24"/>
</dbReference>
<dbReference type="EMBL" id="VUOC01000001">
    <property type="protein sequence ID" value="KAA2245727.1"/>
    <property type="molecule type" value="Genomic_DNA"/>
</dbReference>
<dbReference type="GO" id="GO:0006508">
    <property type="term" value="P:proteolysis"/>
    <property type="evidence" value="ECO:0007669"/>
    <property type="project" value="UniProtKB-KW"/>
</dbReference>
<protein>
    <recommendedName>
        <fullName evidence="6 7">Methionine aminopeptidase</fullName>
        <shortName evidence="6">MAP</shortName>
        <shortName evidence="6">MetAP</shortName>
        <ecNumber evidence="6 7">3.4.11.18</ecNumber>
    </recommendedName>
    <alternativeName>
        <fullName evidence="6">Peptidase M</fullName>
    </alternativeName>
</protein>
<dbReference type="AlphaFoldDB" id="A0A5B2W5S4"/>
<dbReference type="SUPFAM" id="SSF55920">
    <property type="entry name" value="Creatinase/aminopeptidase"/>
    <property type="match status" value="1"/>
</dbReference>
<dbReference type="GO" id="GO:0046872">
    <property type="term" value="F:metal ion binding"/>
    <property type="evidence" value="ECO:0007669"/>
    <property type="project" value="UniProtKB-UniRule"/>
</dbReference>
<comment type="subunit">
    <text evidence="6">Monomer.</text>
</comment>
<feature type="binding site" evidence="6">
    <location>
        <position position="202"/>
    </location>
    <ligand>
        <name>a divalent metal cation</name>
        <dbReference type="ChEBI" id="CHEBI:60240"/>
        <label>2</label>
        <note>catalytic</note>
    </ligand>
</feature>
<dbReference type="InterPro" id="IPR001714">
    <property type="entry name" value="Pept_M24_MAP"/>
</dbReference>
<reference evidence="9 10" key="1">
    <citation type="submission" date="2019-09" db="EMBL/GenBank/DDBJ databases">
        <title>Chitinophaga ginsengihumi sp. nov., isolated from soil of ginseng rhizosphere.</title>
        <authorList>
            <person name="Lee J."/>
        </authorList>
    </citation>
    <scope>NUCLEOTIDE SEQUENCE [LARGE SCALE GENOMIC DNA]</scope>
    <source>
        <strain evidence="9 10">BN140078</strain>
    </source>
</reference>
<evidence type="ECO:0000256" key="3">
    <source>
        <dbReference type="ARBA" id="ARBA00022670"/>
    </source>
</evidence>
<evidence type="ECO:0000259" key="8">
    <source>
        <dbReference type="Pfam" id="PF00557"/>
    </source>
</evidence>
<comment type="catalytic activity">
    <reaction evidence="6 7">
        <text>Release of N-terminal amino acids, preferentially methionine, from peptides and arylamides.</text>
        <dbReference type="EC" id="3.4.11.18"/>
    </reaction>
</comment>
<feature type="binding site" evidence="6">
    <location>
        <position position="94"/>
    </location>
    <ligand>
        <name>a divalent metal cation</name>
        <dbReference type="ChEBI" id="CHEBI:60240"/>
        <label>1</label>
    </ligand>
</feature>
<evidence type="ECO:0000256" key="1">
    <source>
        <dbReference type="ARBA" id="ARBA00002521"/>
    </source>
</evidence>
<dbReference type="GO" id="GO:0004239">
    <property type="term" value="F:initiator methionyl aminopeptidase activity"/>
    <property type="evidence" value="ECO:0007669"/>
    <property type="project" value="UniProtKB-UniRule"/>
</dbReference>
<feature type="binding site" evidence="6">
    <location>
        <position position="168"/>
    </location>
    <ligand>
        <name>a divalent metal cation</name>
        <dbReference type="ChEBI" id="CHEBI:60240"/>
        <label>2</label>
        <note>catalytic</note>
    </ligand>
</feature>
<proteinExistence type="inferred from homology"/>
<feature type="binding site" evidence="6">
    <location>
        <position position="175"/>
    </location>
    <ligand>
        <name>substrate</name>
    </ligand>
</feature>
<name>A0A5B2W5S4_9BACT</name>
<keyword evidence="4 6" id="KW-0479">Metal-binding</keyword>
<dbReference type="RefSeq" id="WP_149837117.1">
    <property type="nucleotide sequence ID" value="NZ_VUOC01000001.1"/>
</dbReference>
<dbReference type="PANTHER" id="PTHR43330:SF13">
    <property type="entry name" value="METHIONINE AMINOPEPTIDASE 2"/>
    <property type="match status" value="1"/>
</dbReference>
<keyword evidence="10" id="KW-1185">Reference proteome</keyword>
<dbReference type="GO" id="GO:0070006">
    <property type="term" value="F:metalloaminopeptidase activity"/>
    <property type="evidence" value="ECO:0007669"/>
    <property type="project" value="UniProtKB-UniRule"/>
</dbReference>
<feature type="binding site" evidence="6">
    <location>
        <position position="105"/>
    </location>
    <ligand>
        <name>a divalent metal cation</name>
        <dbReference type="ChEBI" id="CHEBI:60240"/>
        <label>1</label>
    </ligand>
</feature>
<dbReference type="InterPro" id="IPR002467">
    <property type="entry name" value="Pept_M24A_MAP1"/>
</dbReference>
<feature type="binding site" evidence="6">
    <location>
        <position position="105"/>
    </location>
    <ligand>
        <name>a divalent metal cation</name>
        <dbReference type="ChEBI" id="CHEBI:60240"/>
        <label>2</label>
        <note>catalytic</note>
    </ligand>
</feature>
<evidence type="ECO:0000256" key="4">
    <source>
        <dbReference type="ARBA" id="ARBA00022723"/>
    </source>
</evidence>
<evidence type="ECO:0000256" key="6">
    <source>
        <dbReference type="HAMAP-Rule" id="MF_01974"/>
    </source>
</evidence>
<dbReference type="NCBIfam" id="TIGR00500">
    <property type="entry name" value="met_pdase_I"/>
    <property type="match status" value="1"/>
</dbReference>
<dbReference type="InterPro" id="IPR036005">
    <property type="entry name" value="Creatinase/aminopeptidase-like"/>
</dbReference>
<keyword evidence="5 6" id="KW-0378">Hydrolase</keyword>
<feature type="binding site" evidence="6">
    <location>
        <position position="76"/>
    </location>
    <ligand>
        <name>substrate</name>
    </ligand>
</feature>
<comment type="caution">
    <text evidence="9">The sequence shown here is derived from an EMBL/GenBank/DDBJ whole genome shotgun (WGS) entry which is preliminary data.</text>
</comment>
<dbReference type="Proteomes" id="UP000324611">
    <property type="component" value="Unassembled WGS sequence"/>
</dbReference>
<sequence>MSITSNAELQGMTKVSEAVGLVLKQMREYAAPGMTTRELDEYGGQLLQAAGVRAAPKLAYGFPGWTCIGVNNVVAHGIPSDSVRLQEGDLVNIDVSGELDGFWGDNGGSFVLGNDLNHHAPLVNASRNILLLAISQIRDGVKLADIGRLIEFEARRAGFRVIKNLVGHGVGRSLHEAPKEIPCFYDRGNKGRFTKNSTVAIETFISTRASYAYGNGDGWTLVTNDGSFVAQHEHTIMVTAGEPVILTSTNGI</sequence>
<evidence type="ECO:0000313" key="9">
    <source>
        <dbReference type="EMBL" id="KAA2245727.1"/>
    </source>
</evidence>
<reference evidence="9 10" key="2">
    <citation type="submission" date="2019-09" db="EMBL/GenBank/DDBJ databases">
        <authorList>
            <person name="Jin C."/>
        </authorList>
    </citation>
    <scope>NUCLEOTIDE SEQUENCE [LARGE SCALE GENOMIC DNA]</scope>
    <source>
        <strain evidence="9 10">BN140078</strain>
    </source>
</reference>
<dbReference type="PRINTS" id="PR00599">
    <property type="entry name" value="MAPEPTIDASE"/>
</dbReference>
<comment type="function">
    <text evidence="1 6">Removes the N-terminal methionine from nascent proteins. The N-terminal methionine is often cleaved when the second residue in the primary sequence is small and uncharged (Met-Ala-, Cys, Gly, Pro, Ser, Thr, or Val). Requires deformylation of the N(alpha)-formylated initiator methionine before it can be hydrolyzed.</text>
</comment>
<evidence type="ECO:0000313" key="10">
    <source>
        <dbReference type="Proteomes" id="UP000324611"/>
    </source>
</evidence>
<evidence type="ECO:0000256" key="7">
    <source>
        <dbReference type="RuleBase" id="RU003653"/>
    </source>
</evidence>
<gene>
    <name evidence="6 9" type="primary">map</name>
    <name evidence="9" type="ORF">F0L74_07180</name>
</gene>
<evidence type="ECO:0000256" key="2">
    <source>
        <dbReference type="ARBA" id="ARBA00022438"/>
    </source>
</evidence>
<dbReference type="HAMAP" id="MF_01974">
    <property type="entry name" value="MetAP_1"/>
    <property type="match status" value="1"/>
</dbReference>
<dbReference type="Gene3D" id="3.90.230.10">
    <property type="entry name" value="Creatinase/methionine aminopeptidase superfamily"/>
    <property type="match status" value="1"/>
</dbReference>
<feature type="binding site" evidence="6">
    <location>
        <position position="233"/>
    </location>
    <ligand>
        <name>a divalent metal cation</name>
        <dbReference type="ChEBI" id="CHEBI:60240"/>
        <label>1</label>
    </ligand>
</feature>
<organism evidence="9 10">
    <name type="scientific">Chitinophaga agrisoli</name>
    <dbReference type="NCBI Taxonomy" id="2607653"/>
    <lineage>
        <taxon>Bacteria</taxon>
        <taxon>Pseudomonadati</taxon>
        <taxon>Bacteroidota</taxon>
        <taxon>Chitinophagia</taxon>
        <taxon>Chitinophagales</taxon>
        <taxon>Chitinophagaceae</taxon>
        <taxon>Chitinophaga</taxon>
    </lineage>
</organism>
<accession>A0A5B2W5S4</accession>